<dbReference type="SUPFAM" id="SSF52266">
    <property type="entry name" value="SGNH hydrolase"/>
    <property type="match status" value="1"/>
</dbReference>
<evidence type="ECO:0000313" key="2">
    <source>
        <dbReference type="EMBL" id="MBN7812538.1"/>
    </source>
</evidence>
<evidence type="ECO:0000259" key="1">
    <source>
        <dbReference type="Pfam" id="PF08885"/>
    </source>
</evidence>
<feature type="domain" description="GSCFA" evidence="1">
    <location>
        <begin position="21"/>
        <end position="256"/>
    </location>
</feature>
<proteinExistence type="predicted"/>
<dbReference type="InterPro" id="IPR014982">
    <property type="entry name" value="GSCFA"/>
</dbReference>
<dbReference type="InterPro" id="IPR036514">
    <property type="entry name" value="SGNH_hydro_sf"/>
</dbReference>
<gene>
    <name evidence="2" type="ORF">J0A68_16405</name>
</gene>
<comment type="caution">
    <text evidence="2">The sequence shown here is derived from an EMBL/GenBank/DDBJ whole genome shotgun (WGS) entry which is preliminary data.</text>
</comment>
<sequence length="325" mass="37351">MRWSIDFPIPASASPIPHSAKILSLGSCFAQTIGMKMRNAKFDILVNPFGTIFHPLSLVDLISQSLSGEPINPTGILERDGLYLHYSAHSDLREKSAEALASSFQAKVREMQAYLQTGDFLILTLGTAWLYEHQELGRVANCHKQPQKLFAKRLTELKEMQAEMEAVLEKIHEENPRLQVILTVSPVRHIKDGVAENQLSKSLLRVLCGRLEAKFAQVSYFPAYEVMMDELRDYRFYKPDLIHPSEEAEDYIWKRWRETHFSPETQKSVTEIEKIGLELAHRPFNPDTEAHGKFLRKLLEKLERLNGQFDFSKEIEEVTLRLRSG</sequence>
<name>A0ABS3C699_9BACT</name>
<dbReference type="Gene3D" id="3.40.50.1110">
    <property type="entry name" value="SGNH hydrolase"/>
    <property type="match status" value="1"/>
</dbReference>
<dbReference type="RefSeq" id="WP_206579315.1">
    <property type="nucleotide sequence ID" value="NZ_JAFKCT010000007.1"/>
</dbReference>
<organism evidence="2 3">
    <name type="scientific">Algoriphagus oliviformis</name>
    <dbReference type="NCBI Taxonomy" id="2811231"/>
    <lineage>
        <taxon>Bacteria</taxon>
        <taxon>Pseudomonadati</taxon>
        <taxon>Bacteroidota</taxon>
        <taxon>Cytophagia</taxon>
        <taxon>Cytophagales</taxon>
        <taxon>Cyclobacteriaceae</taxon>
        <taxon>Algoriphagus</taxon>
    </lineage>
</organism>
<protein>
    <submittedName>
        <fullName evidence="2">GSCFA domain-containing protein</fullName>
    </submittedName>
</protein>
<dbReference type="Proteomes" id="UP000664317">
    <property type="component" value="Unassembled WGS sequence"/>
</dbReference>
<dbReference type="Pfam" id="PF08885">
    <property type="entry name" value="GSCFA"/>
    <property type="match status" value="1"/>
</dbReference>
<dbReference type="EMBL" id="JAFKCT010000007">
    <property type="protein sequence ID" value="MBN7812538.1"/>
    <property type="molecule type" value="Genomic_DNA"/>
</dbReference>
<keyword evidence="3" id="KW-1185">Reference proteome</keyword>
<reference evidence="2 3" key="1">
    <citation type="submission" date="2021-03" db="EMBL/GenBank/DDBJ databases">
        <title>novel species isolated from a fishpond in China.</title>
        <authorList>
            <person name="Lu H."/>
            <person name="Cai Z."/>
        </authorList>
    </citation>
    <scope>NUCLEOTIDE SEQUENCE [LARGE SCALE GENOMIC DNA]</scope>
    <source>
        <strain evidence="2 3">H41</strain>
    </source>
</reference>
<accession>A0ABS3C699</accession>
<evidence type="ECO:0000313" key="3">
    <source>
        <dbReference type="Proteomes" id="UP000664317"/>
    </source>
</evidence>